<dbReference type="GO" id="GO:0016787">
    <property type="term" value="F:hydrolase activity"/>
    <property type="evidence" value="ECO:0007669"/>
    <property type="project" value="UniProtKB-UniRule"/>
</dbReference>
<keyword evidence="2" id="KW-0378">Hydrolase</keyword>
<feature type="domain" description="PNPLA" evidence="5">
    <location>
        <begin position="29"/>
        <end position="404"/>
    </location>
</feature>
<feature type="transmembrane region" description="Helical" evidence="4">
    <location>
        <begin position="178"/>
        <end position="200"/>
    </location>
</feature>
<feature type="transmembrane region" description="Helical" evidence="4">
    <location>
        <begin position="147"/>
        <end position="172"/>
    </location>
</feature>
<keyword evidence="4" id="KW-0472">Membrane</keyword>
<comment type="caution">
    <text evidence="2">Lacks conserved residue(s) required for the propagation of feature annotation.</text>
</comment>
<evidence type="ECO:0000256" key="1">
    <source>
        <dbReference type="ARBA" id="ARBA00023098"/>
    </source>
</evidence>
<keyword evidence="2" id="KW-0442">Lipid degradation</keyword>
<keyword evidence="4" id="KW-0812">Transmembrane</keyword>
<reference evidence="6 7" key="1">
    <citation type="submission" date="2013-09" db="EMBL/GenBank/DDBJ databases">
        <title>High correlation between genotypes and phenotypes of environmental bacteria Comamonas testosteroni strains.</title>
        <authorList>
            <person name="Liu L."/>
            <person name="Zhu W."/>
            <person name="Xia X."/>
            <person name="Xu B."/>
            <person name="Luo M."/>
            <person name="Wang G."/>
        </authorList>
    </citation>
    <scope>NUCLEOTIDE SEQUENCE [LARGE SCALE GENOMIC DNA]</scope>
    <source>
        <strain evidence="6 7">JL40</strain>
    </source>
</reference>
<dbReference type="RefSeq" id="WP_198529093.1">
    <property type="nucleotide sequence ID" value="NZ_AWOR01000059.1"/>
</dbReference>
<dbReference type="AlphaFoldDB" id="A0A096HF44"/>
<feature type="region of interest" description="Disordered" evidence="3">
    <location>
        <begin position="645"/>
        <end position="665"/>
    </location>
</feature>
<evidence type="ECO:0000259" key="5">
    <source>
        <dbReference type="PROSITE" id="PS51635"/>
    </source>
</evidence>
<organism evidence="6 7">
    <name type="scientific">Comamonas testosteroni</name>
    <name type="common">Pseudomonas testosteroni</name>
    <dbReference type="NCBI Taxonomy" id="285"/>
    <lineage>
        <taxon>Bacteria</taxon>
        <taxon>Pseudomonadati</taxon>
        <taxon>Pseudomonadota</taxon>
        <taxon>Betaproteobacteria</taxon>
        <taxon>Burkholderiales</taxon>
        <taxon>Comamonadaceae</taxon>
        <taxon>Comamonas</taxon>
    </lineage>
</organism>
<dbReference type="SUPFAM" id="SSF52151">
    <property type="entry name" value="FabD/lysophospholipase-like"/>
    <property type="match status" value="1"/>
</dbReference>
<protein>
    <submittedName>
        <fullName evidence="6">Patatin</fullName>
    </submittedName>
</protein>
<feature type="short sequence motif" description="GXSXG" evidence="2">
    <location>
        <begin position="59"/>
        <end position="63"/>
    </location>
</feature>
<dbReference type="EMBL" id="AWOR01000059">
    <property type="protein sequence ID" value="KGH27502.1"/>
    <property type="molecule type" value="Genomic_DNA"/>
</dbReference>
<dbReference type="InterPro" id="IPR002641">
    <property type="entry name" value="PNPLA_dom"/>
</dbReference>
<evidence type="ECO:0000313" key="6">
    <source>
        <dbReference type="EMBL" id="KGH27502.1"/>
    </source>
</evidence>
<accession>A0A096HF44</accession>
<keyword evidence="1 2" id="KW-0443">Lipid metabolism</keyword>
<gene>
    <name evidence="6" type="ORF">P353_18045</name>
</gene>
<feature type="active site" description="Nucleophile" evidence="2">
    <location>
        <position position="61"/>
    </location>
</feature>
<feature type="active site" description="Proton acceptor" evidence="2">
    <location>
        <position position="391"/>
    </location>
</feature>
<dbReference type="GO" id="GO:0016042">
    <property type="term" value="P:lipid catabolic process"/>
    <property type="evidence" value="ECO:0007669"/>
    <property type="project" value="UniProtKB-UniRule"/>
</dbReference>
<sequence length="665" mass="72221">MDKEIGADASIRIEDESDMPSPFVAECDLVMKGGITSGVVYPLAIVEIAKAFRLRSIGGTSAGAIAAAAAAAAELGRQRYVAKMLKDDPDGFDELARLPALLGATAADGHSTRLSAFFRPKKSLRGVFHALLAVTGTKSPTARVLSLLGALICSHWLAATVGLVIGLMPLFFVQWTPASWVVFLLCGLFAVVLAIGVVAMKATALVLRELPKNCFGFCSGMPSDGDAAPGEALTLWLAGYIDKLSGQQALHGGKKPLTFGDLKAYGIDLQMMTTCLTLGRPFRLPFRDDEQVRENNQFFYKESDFAELFPPHVVAWMKEHERPRAKAQNSPFGEVDYAGYLAMPAPDDLPVVVAVRMSLSFPILLSAIPLYSVDFRQKSRPQTPQCCWFTDGGVGSNFPIHFFDAPLPTRPTFGLDLGQAEEGSVEGGSVKRVVFPADNGDARLPYWRHLETKEGFGSIAGFLGAIVNVAKDWNHEALSHLPGFRDRIGLVKLTDKEGGLNLTMPKELITQLTDYGREAGQKFVVRFGDPAKWTAEPDQWDTAMNWQNHQLIRLRLLQASLQEMLGNLGKTIEATAGTQHDYGRFYKLPPCGPRSYRFVGLGKLSTDSISGLHVTQAGLAHWTLEQLLAIDAHVAKTVAANSGATVHPSVNAPKPTPELKLRPRV</sequence>
<dbReference type="Proteomes" id="UP000029553">
    <property type="component" value="Unassembled WGS sequence"/>
</dbReference>
<name>A0A096HF44_COMTE</name>
<keyword evidence="4" id="KW-1133">Transmembrane helix</keyword>
<comment type="caution">
    <text evidence="6">The sequence shown here is derived from an EMBL/GenBank/DDBJ whole genome shotgun (WGS) entry which is preliminary data.</text>
</comment>
<feature type="short sequence motif" description="DGA/G" evidence="2">
    <location>
        <begin position="391"/>
        <end position="393"/>
    </location>
</feature>
<evidence type="ECO:0000313" key="7">
    <source>
        <dbReference type="Proteomes" id="UP000029553"/>
    </source>
</evidence>
<evidence type="ECO:0000256" key="4">
    <source>
        <dbReference type="SAM" id="Phobius"/>
    </source>
</evidence>
<evidence type="ECO:0000256" key="2">
    <source>
        <dbReference type="PROSITE-ProRule" id="PRU01161"/>
    </source>
</evidence>
<proteinExistence type="predicted"/>
<dbReference type="PROSITE" id="PS51635">
    <property type="entry name" value="PNPLA"/>
    <property type="match status" value="1"/>
</dbReference>
<evidence type="ECO:0000256" key="3">
    <source>
        <dbReference type="SAM" id="MobiDB-lite"/>
    </source>
</evidence>
<dbReference type="InterPro" id="IPR016035">
    <property type="entry name" value="Acyl_Trfase/lysoPLipase"/>
</dbReference>
<dbReference type="Gene3D" id="3.40.1090.10">
    <property type="entry name" value="Cytosolic phospholipase A2 catalytic domain"/>
    <property type="match status" value="1"/>
</dbReference>